<evidence type="ECO:0000313" key="2">
    <source>
        <dbReference type="EMBL" id="EFT83570.1"/>
    </source>
</evidence>
<dbReference type="RefSeq" id="WP_006288967.1">
    <property type="nucleotide sequence ID" value="NZ_AP012333.1"/>
</dbReference>
<name>E6K189_PARDN</name>
<comment type="caution">
    <text evidence="2">The sequence shown here is derived from an EMBL/GenBank/DDBJ whole genome shotgun (WGS) entry which is preliminary data.</text>
</comment>
<reference evidence="2 3" key="1">
    <citation type="submission" date="2010-12" db="EMBL/GenBank/DDBJ databases">
        <authorList>
            <person name="Muzny D."/>
            <person name="Qin X."/>
            <person name="Buhay C."/>
            <person name="Dugan-Rocha S."/>
            <person name="Ding Y."/>
            <person name="Chen G."/>
            <person name="Hawes A."/>
            <person name="Holder M."/>
            <person name="Jhangiani S."/>
            <person name="Johnson A."/>
            <person name="Khan Z."/>
            <person name="Li Z."/>
            <person name="Liu W."/>
            <person name="Liu X."/>
            <person name="Perez L."/>
            <person name="Shen H."/>
            <person name="Wang Q."/>
            <person name="Watt J."/>
            <person name="Xi L."/>
            <person name="Xin Y."/>
            <person name="Zhou J."/>
            <person name="Deng J."/>
            <person name="Jiang H."/>
            <person name="Liu Y."/>
            <person name="Qu J."/>
            <person name="Song X.-Z."/>
            <person name="Zhang L."/>
            <person name="Villasana D."/>
            <person name="Johnson A."/>
            <person name="Liu J."/>
            <person name="Liyanage D."/>
            <person name="Lorensuhewa L."/>
            <person name="Robinson T."/>
            <person name="Song A."/>
            <person name="Song B.-B."/>
            <person name="Dinh H."/>
            <person name="Thornton R."/>
            <person name="Coyle M."/>
            <person name="Francisco L."/>
            <person name="Jackson L."/>
            <person name="Javaid M."/>
            <person name="Korchina V."/>
            <person name="Kovar C."/>
            <person name="Mata R."/>
            <person name="Mathew T."/>
            <person name="Ngo R."/>
            <person name="Nguyen L."/>
            <person name="Nguyen N."/>
            <person name="Okwuonu G."/>
            <person name="Ongeri F."/>
            <person name="Pham C."/>
            <person name="Simmons D."/>
            <person name="Wilczek-Boney K."/>
            <person name="Hale W."/>
            <person name="Jakkamsetti A."/>
            <person name="Pham P."/>
            <person name="Ruth R."/>
            <person name="San Lucas F."/>
            <person name="Warren J."/>
            <person name="Zhang J."/>
            <person name="Zhao Z."/>
            <person name="Zhou C."/>
            <person name="Zhu D."/>
            <person name="Lee S."/>
            <person name="Bess C."/>
            <person name="Blankenburg K."/>
            <person name="Forbes L."/>
            <person name="Fu Q."/>
            <person name="Gubbala S."/>
            <person name="Hirani K."/>
            <person name="Jayaseelan J.C."/>
            <person name="Lara F."/>
            <person name="Munidasa M."/>
            <person name="Palculict T."/>
            <person name="Patil S."/>
            <person name="Pu L.-L."/>
            <person name="Saada N."/>
            <person name="Tang L."/>
            <person name="Weissenberger G."/>
            <person name="Zhu Y."/>
            <person name="Hemphill L."/>
            <person name="Shang Y."/>
            <person name="Youmans B."/>
            <person name="Ayvaz T."/>
            <person name="Ross M."/>
            <person name="Santibanez J."/>
            <person name="Aqrawi P."/>
            <person name="Gross S."/>
            <person name="Joshi V."/>
            <person name="Fowler G."/>
            <person name="Nazareth L."/>
            <person name="Reid J."/>
            <person name="Worley K."/>
            <person name="Petrosino J."/>
            <person name="Highlander S."/>
            <person name="Gibbs R."/>
        </authorList>
    </citation>
    <scope>NUCLEOTIDE SEQUENCE [LARGE SCALE GENOMIC DNA]</scope>
    <source>
        <strain evidence="2 3">DSM 10105</strain>
    </source>
</reference>
<dbReference type="eggNOG" id="COG3118">
    <property type="taxonomic scope" value="Bacteria"/>
</dbReference>
<dbReference type="AlphaFoldDB" id="E6K189"/>
<organism evidence="2 3">
    <name type="scientific">Parascardovia denticolens DSM 10105 = JCM 12538</name>
    <dbReference type="NCBI Taxonomy" id="864564"/>
    <lineage>
        <taxon>Bacteria</taxon>
        <taxon>Bacillati</taxon>
        <taxon>Actinomycetota</taxon>
        <taxon>Actinomycetes</taxon>
        <taxon>Bifidobacteriales</taxon>
        <taxon>Bifidobacteriaceae</taxon>
        <taxon>Parascardovia</taxon>
    </lineage>
</organism>
<evidence type="ECO:0000313" key="3">
    <source>
        <dbReference type="Proteomes" id="UP000004946"/>
    </source>
</evidence>
<dbReference type="EMBL" id="AEON01000001">
    <property type="protein sequence ID" value="EFT83570.1"/>
    <property type="molecule type" value="Genomic_DNA"/>
</dbReference>
<protein>
    <recommendedName>
        <fullName evidence="4">Thioredoxin</fullName>
    </recommendedName>
</protein>
<gene>
    <name evidence="2" type="ORF">HMPREF0620_0575</name>
</gene>
<accession>E6K189</accession>
<dbReference type="Gene3D" id="1.25.40.10">
    <property type="entry name" value="Tetratricopeptide repeat domain"/>
    <property type="match status" value="1"/>
</dbReference>
<evidence type="ECO:0000256" key="1">
    <source>
        <dbReference type="SAM" id="MobiDB-lite"/>
    </source>
</evidence>
<dbReference type="Pfam" id="PF14561">
    <property type="entry name" value="TPR_20"/>
    <property type="match status" value="1"/>
</dbReference>
<proteinExistence type="predicted"/>
<dbReference type="Proteomes" id="UP000004946">
    <property type="component" value="Chromosome"/>
</dbReference>
<keyword evidence="3" id="KW-1185">Reference proteome</keyword>
<feature type="region of interest" description="Disordered" evidence="1">
    <location>
        <begin position="169"/>
        <end position="203"/>
    </location>
</feature>
<dbReference type="PATRIC" id="fig|864564.6.peg.1133"/>
<dbReference type="InterPro" id="IPR036249">
    <property type="entry name" value="Thioredoxin-like_sf"/>
</dbReference>
<feature type="compositionally biased region" description="Low complexity" evidence="1">
    <location>
        <begin position="183"/>
        <end position="194"/>
    </location>
</feature>
<dbReference type="HOGENOM" id="CLU_046120_0_0_11"/>
<dbReference type="SUPFAM" id="SSF52833">
    <property type="entry name" value="Thioredoxin-like"/>
    <property type="match status" value="1"/>
</dbReference>
<dbReference type="Gene3D" id="3.40.30.10">
    <property type="entry name" value="Glutaredoxin"/>
    <property type="match status" value="1"/>
</dbReference>
<dbReference type="KEGG" id="pdo:PSDT_1044"/>
<evidence type="ECO:0008006" key="4">
    <source>
        <dbReference type="Google" id="ProtNLM"/>
    </source>
</evidence>
<dbReference type="SUPFAM" id="SSF48452">
    <property type="entry name" value="TPR-like"/>
    <property type="match status" value="1"/>
</dbReference>
<sequence length="339" mass="36423">MDEQSRRAQAQRSLAGMNLAGAVDLESLKHKPEAPAGQEGGAPAAGGYVVDVDTAGFESMVRMSATYPILLLLWQADDERYFDLASRLAGVVDRMKGQMQLVRMDIATNPQVVQALRVQGAPALYALIGGRPMPIVQGMPTEEELTQIKDQILPQLVSVAQQAGITGTAPYLEKSGDEGAGEGSDSSAASGDSSQPAAAQIPAGHEQAYQLTQDGQYEQAAAAYAKIMESNPHDLVAAREHAKSALLARNGQADLRTVRKAAGDRPDDVQAQLDVADVDMIGGHLDDAFSRLLDFLQGHKGDPETLDAVRQRLLEYFAIPEATDERVRKARMRLATLMY</sequence>
<dbReference type="InterPro" id="IPR011990">
    <property type="entry name" value="TPR-like_helical_dom_sf"/>
</dbReference>